<dbReference type="InterPro" id="IPR023395">
    <property type="entry name" value="MCP_dom_sf"/>
</dbReference>
<evidence type="ECO:0000256" key="4">
    <source>
        <dbReference type="ARBA" id="ARBA00022737"/>
    </source>
</evidence>
<evidence type="ECO:0000256" key="11">
    <source>
        <dbReference type="SAM" id="SignalP"/>
    </source>
</evidence>
<dbReference type="Gene3D" id="1.50.40.10">
    <property type="entry name" value="Mitochondrial carrier domain"/>
    <property type="match status" value="1"/>
</dbReference>
<keyword evidence="6" id="KW-1133">Transmembrane helix</keyword>
<dbReference type="Pfam" id="PF00153">
    <property type="entry name" value="Mito_carr"/>
    <property type="match status" value="3"/>
</dbReference>
<dbReference type="PANTHER" id="PTHR45829:SF4">
    <property type="entry name" value="MITOCHONDRIAL CARRIER PROTEIN RIM2"/>
    <property type="match status" value="1"/>
</dbReference>
<dbReference type="OrthoDB" id="428293at2759"/>
<dbReference type="InterPro" id="IPR049562">
    <property type="entry name" value="SLC25A33/36-like"/>
</dbReference>
<sequence length="318" mass="35102">MAALILKFLGTIASCITNPLEVVKVRISRISKRLFADDDTQLQSSSAAVGELASAGGHPIEISKAIFEKDGIFGFWKGLRPTLIGIIPARSIYFFSYEQSKRFLGNAGLKEGQVSNALLSGFFAGISSNTLTNPIWMVKSRLQLLADSTANQKVYAGYRDAVKSIFQDEGIRGFYKGISASYWGCLEGAAQFVMYEQLKSRLTDKQNRQREAQGLGPTNKLPKLTYFLSAALAKGTASILTYPHEVARTRMREQARNGVFKYKGMWQTIGLVASEEGRKGLYGGMGVHLLKVVPNSAIMFLTYEIVSSYLERFTVVED</sequence>
<evidence type="ECO:0000256" key="9">
    <source>
        <dbReference type="PROSITE-ProRule" id="PRU00282"/>
    </source>
</evidence>
<dbReference type="GO" id="GO:0005743">
    <property type="term" value="C:mitochondrial inner membrane"/>
    <property type="evidence" value="ECO:0007669"/>
    <property type="project" value="UniProtKB-SubCell"/>
</dbReference>
<evidence type="ECO:0008006" key="14">
    <source>
        <dbReference type="Google" id="ProtNLM"/>
    </source>
</evidence>
<evidence type="ECO:0000256" key="10">
    <source>
        <dbReference type="RuleBase" id="RU000488"/>
    </source>
</evidence>
<keyword evidence="7" id="KW-0496">Mitochondrion</keyword>
<dbReference type="GO" id="GO:0015218">
    <property type="term" value="F:pyrimidine nucleotide transmembrane transporter activity"/>
    <property type="evidence" value="ECO:0007669"/>
    <property type="project" value="InterPro"/>
</dbReference>
<keyword evidence="8 9" id="KW-0472">Membrane</keyword>
<dbReference type="PANTHER" id="PTHR45829">
    <property type="entry name" value="MITOCHONDRIAL CARRIER PROTEIN RIM2"/>
    <property type="match status" value="1"/>
</dbReference>
<keyword evidence="2 10" id="KW-0813">Transport</keyword>
<comment type="caution">
    <text evidence="12">The sequence shown here is derived from an EMBL/GenBank/DDBJ whole genome shotgun (WGS) entry which is preliminary data.</text>
</comment>
<dbReference type="GO" id="GO:1990519">
    <property type="term" value="P:pyrimidine nucleotide import into mitochondrion"/>
    <property type="evidence" value="ECO:0007669"/>
    <property type="project" value="TreeGrafter"/>
</dbReference>
<organism evidence="12 13">
    <name type="scientific">Thalassiosira oceanica</name>
    <name type="common">Marine diatom</name>
    <dbReference type="NCBI Taxonomy" id="159749"/>
    <lineage>
        <taxon>Eukaryota</taxon>
        <taxon>Sar</taxon>
        <taxon>Stramenopiles</taxon>
        <taxon>Ochrophyta</taxon>
        <taxon>Bacillariophyta</taxon>
        <taxon>Coscinodiscophyceae</taxon>
        <taxon>Thalassiosirophycidae</taxon>
        <taxon>Thalassiosirales</taxon>
        <taxon>Thalassiosiraceae</taxon>
        <taxon>Thalassiosira</taxon>
    </lineage>
</organism>
<keyword evidence="11" id="KW-0732">Signal</keyword>
<feature type="repeat" description="Solcar" evidence="9">
    <location>
        <begin position="112"/>
        <end position="201"/>
    </location>
</feature>
<keyword evidence="5" id="KW-0999">Mitochondrion inner membrane</keyword>
<dbReference type="eggNOG" id="KOG0757">
    <property type="taxonomic scope" value="Eukaryota"/>
</dbReference>
<dbReference type="OMA" id="WVMYEQM"/>
<evidence type="ECO:0000256" key="6">
    <source>
        <dbReference type="ARBA" id="ARBA00022989"/>
    </source>
</evidence>
<comment type="subcellular location">
    <subcellularLocation>
        <location evidence="1">Mitochondrion inner membrane</location>
        <topology evidence="1">Multi-pass membrane protein</topology>
    </subcellularLocation>
</comment>
<dbReference type="InterPro" id="IPR018108">
    <property type="entry name" value="MCP_transmembrane"/>
</dbReference>
<evidence type="ECO:0000256" key="2">
    <source>
        <dbReference type="ARBA" id="ARBA00022448"/>
    </source>
</evidence>
<feature type="repeat" description="Solcar" evidence="9">
    <location>
        <begin position="1"/>
        <end position="103"/>
    </location>
</feature>
<reference evidence="12 13" key="1">
    <citation type="journal article" date="2012" name="Genome Biol.">
        <title>Genome and low-iron response of an oceanic diatom adapted to chronic iron limitation.</title>
        <authorList>
            <person name="Lommer M."/>
            <person name="Specht M."/>
            <person name="Roy A.S."/>
            <person name="Kraemer L."/>
            <person name="Andreson R."/>
            <person name="Gutowska M.A."/>
            <person name="Wolf J."/>
            <person name="Bergner S.V."/>
            <person name="Schilhabel M.B."/>
            <person name="Klostermeier U.C."/>
            <person name="Beiko R.G."/>
            <person name="Rosenstiel P."/>
            <person name="Hippler M."/>
            <person name="Laroche J."/>
        </authorList>
    </citation>
    <scope>NUCLEOTIDE SEQUENCE [LARGE SCALE GENOMIC DNA]</scope>
    <source>
        <strain evidence="12 13">CCMP1005</strain>
    </source>
</reference>
<keyword evidence="4" id="KW-0677">Repeat</keyword>
<dbReference type="Proteomes" id="UP000266841">
    <property type="component" value="Unassembled WGS sequence"/>
</dbReference>
<name>K0TQ52_THAOC</name>
<keyword evidence="3 9" id="KW-0812">Transmembrane</keyword>
<keyword evidence="13" id="KW-1185">Reference proteome</keyword>
<proteinExistence type="inferred from homology"/>
<evidence type="ECO:0000313" key="12">
    <source>
        <dbReference type="EMBL" id="EJK75442.1"/>
    </source>
</evidence>
<dbReference type="AlphaFoldDB" id="K0TQ52"/>
<dbReference type="EMBL" id="AGNL01002932">
    <property type="protein sequence ID" value="EJK75442.1"/>
    <property type="molecule type" value="Genomic_DNA"/>
</dbReference>
<dbReference type="PRINTS" id="PR00926">
    <property type="entry name" value="MITOCARRIER"/>
</dbReference>
<feature type="repeat" description="Solcar" evidence="9">
    <location>
        <begin position="221"/>
        <end position="309"/>
    </location>
</feature>
<accession>K0TQ52</accession>
<gene>
    <name evidence="12" type="ORF">THAOC_02833</name>
</gene>
<evidence type="ECO:0000256" key="3">
    <source>
        <dbReference type="ARBA" id="ARBA00022692"/>
    </source>
</evidence>
<feature type="chain" id="PRO_5003841323" description="Mitochondrial carrier protein" evidence="11">
    <location>
        <begin position="18"/>
        <end position="318"/>
    </location>
</feature>
<evidence type="ECO:0000256" key="5">
    <source>
        <dbReference type="ARBA" id="ARBA00022792"/>
    </source>
</evidence>
<dbReference type="PROSITE" id="PS50920">
    <property type="entry name" value="SOLCAR"/>
    <property type="match status" value="3"/>
</dbReference>
<evidence type="ECO:0000256" key="7">
    <source>
        <dbReference type="ARBA" id="ARBA00023128"/>
    </source>
</evidence>
<evidence type="ECO:0000256" key="1">
    <source>
        <dbReference type="ARBA" id="ARBA00004448"/>
    </source>
</evidence>
<feature type="signal peptide" evidence="11">
    <location>
        <begin position="1"/>
        <end position="17"/>
    </location>
</feature>
<evidence type="ECO:0000256" key="8">
    <source>
        <dbReference type="ARBA" id="ARBA00023136"/>
    </source>
</evidence>
<comment type="similarity">
    <text evidence="10">Belongs to the mitochondrial carrier (TC 2.A.29) family.</text>
</comment>
<protein>
    <recommendedName>
        <fullName evidence="14">Mitochondrial carrier protein</fullName>
    </recommendedName>
</protein>
<dbReference type="InterPro" id="IPR002067">
    <property type="entry name" value="MCP"/>
</dbReference>
<evidence type="ECO:0000313" key="13">
    <source>
        <dbReference type="Proteomes" id="UP000266841"/>
    </source>
</evidence>
<dbReference type="SUPFAM" id="SSF103506">
    <property type="entry name" value="Mitochondrial carrier"/>
    <property type="match status" value="1"/>
</dbReference>